<sequence>MSEMNQHDDPVLVEEEDIAVEAPEADTVEQHRNLREDSGDWPPPGVPLEADPADAADQARVVDVDEDDYR</sequence>
<reference evidence="2 3" key="1">
    <citation type="submission" date="2016-10" db="EMBL/GenBank/DDBJ databases">
        <authorList>
            <person name="de Groot N.N."/>
        </authorList>
    </citation>
    <scope>NUCLEOTIDE SEQUENCE [LARGE SCALE GENOMIC DNA]</scope>
    <source>
        <strain evidence="2 3">CPCC 201354</strain>
    </source>
</reference>
<feature type="compositionally biased region" description="Basic and acidic residues" evidence="1">
    <location>
        <begin position="28"/>
        <end position="38"/>
    </location>
</feature>
<feature type="region of interest" description="Disordered" evidence="1">
    <location>
        <begin position="1"/>
        <end position="70"/>
    </location>
</feature>
<dbReference type="STRING" id="504805.SAMN05421505_109136"/>
<evidence type="ECO:0000313" key="2">
    <source>
        <dbReference type="EMBL" id="SDG92533.1"/>
    </source>
</evidence>
<accession>A0A1G7Y875</accession>
<feature type="compositionally biased region" description="Acidic residues" evidence="1">
    <location>
        <begin position="11"/>
        <end position="27"/>
    </location>
</feature>
<dbReference type="RefSeq" id="WP_093170457.1">
    <property type="nucleotide sequence ID" value="NZ_FNCN01000009.1"/>
</dbReference>
<dbReference type="AlphaFoldDB" id="A0A1G7Y875"/>
<evidence type="ECO:0000256" key="1">
    <source>
        <dbReference type="SAM" id="MobiDB-lite"/>
    </source>
</evidence>
<dbReference type="Proteomes" id="UP000198923">
    <property type="component" value="Unassembled WGS sequence"/>
</dbReference>
<name>A0A1G7Y875_9ACTN</name>
<keyword evidence="3" id="KW-1185">Reference proteome</keyword>
<evidence type="ECO:0008006" key="4">
    <source>
        <dbReference type="Google" id="ProtNLM"/>
    </source>
</evidence>
<protein>
    <recommendedName>
        <fullName evidence="4">DUF5709 domain-containing protein</fullName>
    </recommendedName>
</protein>
<gene>
    <name evidence="2" type="ORF">SAMN05421505_109136</name>
</gene>
<evidence type="ECO:0000313" key="3">
    <source>
        <dbReference type="Proteomes" id="UP000198923"/>
    </source>
</evidence>
<dbReference type="EMBL" id="FNCN01000009">
    <property type="protein sequence ID" value="SDG92533.1"/>
    <property type="molecule type" value="Genomic_DNA"/>
</dbReference>
<proteinExistence type="predicted"/>
<organism evidence="2 3">
    <name type="scientific">Sinosporangium album</name>
    <dbReference type="NCBI Taxonomy" id="504805"/>
    <lineage>
        <taxon>Bacteria</taxon>
        <taxon>Bacillati</taxon>
        <taxon>Actinomycetota</taxon>
        <taxon>Actinomycetes</taxon>
        <taxon>Streptosporangiales</taxon>
        <taxon>Streptosporangiaceae</taxon>
        <taxon>Sinosporangium</taxon>
    </lineage>
</organism>
<dbReference type="OrthoDB" id="3543876at2"/>
<feature type="compositionally biased region" description="Basic and acidic residues" evidence="1">
    <location>
        <begin position="1"/>
        <end position="10"/>
    </location>
</feature>